<organism evidence="1 2">
    <name type="scientific">Coprinopsis cinerea (strain Okayama-7 / 130 / ATCC MYA-4618 / FGSC 9003)</name>
    <name type="common">Inky cap fungus</name>
    <name type="synonym">Hormographiella aspergillata</name>
    <dbReference type="NCBI Taxonomy" id="240176"/>
    <lineage>
        <taxon>Eukaryota</taxon>
        <taxon>Fungi</taxon>
        <taxon>Dikarya</taxon>
        <taxon>Basidiomycota</taxon>
        <taxon>Agaricomycotina</taxon>
        <taxon>Agaricomycetes</taxon>
        <taxon>Agaricomycetidae</taxon>
        <taxon>Agaricales</taxon>
        <taxon>Agaricineae</taxon>
        <taxon>Psathyrellaceae</taxon>
        <taxon>Coprinopsis</taxon>
    </lineage>
</organism>
<protein>
    <recommendedName>
        <fullName evidence="3">F-box domain-containing protein</fullName>
    </recommendedName>
</protein>
<dbReference type="KEGG" id="cci:CC1G_15601"/>
<dbReference type="SUPFAM" id="SSF52047">
    <property type="entry name" value="RNI-like"/>
    <property type="match status" value="1"/>
</dbReference>
<proteinExistence type="predicted"/>
<evidence type="ECO:0008006" key="3">
    <source>
        <dbReference type="Google" id="ProtNLM"/>
    </source>
</evidence>
<sequence>MLSSFVVSSPRDDVLANQDLLDIIFEFVHGGTNTVSPSPSQGVGSNQQLLHIALTHTGFRDPAFKVLWKEIPTLLPLLKLLPGFSLVEGIYIFTHIPSTEAELGRFCRYAKHVERVKFSQQEEVVSPFAYQALATIVLLDPGFRLPALRTIRIECNPRHDYAGASFLLTTPSASLSRLEVVGVTPESAIFIRQAASIIALRQLGLRELHLEGRMDEQVLVDIFGELSGLKTLSHVDIDVLSPDGSCSFKRPILPTLSRLPSMTHLSLHVGCRGDHFEWWQICNHEATFPSLRVLHLTLRGARDAVIHAFRAISAHNLLHAKITLDFSQRTNTPGNVLRSHFFNLMDAFSQVETVEIIHFDGSSKLPSAFRSYFNSAADHPNLVSLALPPLEAFGGEDLSCLELLAKGCPKLLIARIPLPLPRIFPELFHYLATVSISSSHPLRSLEFSTPWMEPLAKLGVKEYIIIAQYIHRLFPNLDRLGVYRDDQGRVHGCEKAIGALWDLIVALKEAKEEGAASVRRCDSCTEAIQPLKGGSD</sequence>
<dbReference type="VEuPathDB" id="FungiDB:CC1G_15601"/>
<accession>D6RND1</accession>
<dbReference type="EMBL" id="AACS02000006">
    <property type="protein sequence ID" value="EFI27565.1"/>
    <property type="molecule type" value="Genomic_DNA"/>
</dbReference>
<evidence type="ECO:0000313" key="2">
    <source>
        <dbReference type="Proteomes" id="UP000001861"/>
    </source>
</evidence>
<comment type="caution">
    <text evidence="1">The sequence shown here is derived from an EMBL/GenBank/DDBJ whole genome shotgun (WGS) entry which is preliminary data.</text>
</comment>
<dbReference type="InterPro" id="IPR032675">
    <property type="entry name" value="LRR_dom_sf"/>
</dbReference>
<dbReference type="AlphaFoldDB" id="D6RND1"/>
<dbReference type="GeneID" id="9378228"/>
<dbReference type="Gene3D" id="3.80.10.10">
    <property type="entry name" value="Ribonuclease Inhibitor"/>
    <property type="match status" value="1"/>
</dbReference>
<dbReference type="Proteomes" id="UP000001861">
    <property type="component" value="Unassembled WGS sequence"/>
</dbReference>
<dbReference type="OMA" id="DICALEW"/>
<evidence type="ECO:0000313" key="1">
    <source>
        <dbReference type="EMBL" id="EFI27565.1"/>
    </source>
</evidence>
<gene>
    <name evidence="1" type="ORF">CC1G_15601</name>
</gene>
<keyword evidence="2" id="KW-1185">Reference proteome</keyword>
<dbReference type="RefSeq" id="XP_002911059.1">
    <property type="nucleotide sequence ID" value="XM_002911013.1"/>
</dbReference>
<dbReference type="InParanoid" id="D6RND1"/>
<name>D6RND1_COPC7</name>
<dbReference type="HOGENOM" id="CLU_021164_3_1_1"/>
<dbReference type="OrthoDB" id="3543113at2759"/>
<reference evidence="1 2" key="1">
    <citation type="journal article" date="2010" name="Proc. Natl. Acad. Sci. U.S.A.">
        <title>Insights into evolution of multicellular fungi from the assembled chromosomes of the mushroom Coprinopsis cinerea (Coprinus cinereus).</title>
        <authorList>
            <person name="Stajich J.E."/>
            <person name="Wilke S.K."/>
            <person name="Ahren D."/>
            <person name="Au C.H."/>
            <person name="Birren B.W."/>
            <person name="Borodovsky M."/>
            <person name="Burns C."/>
            <person name="Canback B."/>
            <person name="Casselton L.A."/>
            <person name="Cheng C.K."/>
            <person name="Deng J."/>
            <person name="Dietrich F.S."/>
            <person name="Fargo D.C."/>
            <person name="Farman M.L."/>
            <person name="Gathman A.C."/>
            <person name="Goldberg J."/>
            <person name="Guigo R."/>
            <person name="Hoegger P.J."/>
            <person name="Hooker J.B."/>
            <person name="Huggins A."/>
            <person name="James T.Y."/>
            <person name="Kamada T."/>
            <person name="Kilaru S."/>
            <person name="Kodira C."/>
            <person name="Kues U."/>
            <person name="Kupfer D."/>
            <person name="Kwan H.S."/>
            <person name="Lomsadze A."/>
            <person name="Li W."/>
            <person name="Lilly W.W."/>
            <person name="Ma L.J."/>
            <person name="Mackey A.J."/>
            <person name="Manning G."/>
            <person name="Martin F."/>
            <person name="Muraguchi H."/>
            <person name="Natvig D.O."/>
            <person name="Palmerini H."/>
            <person name="Ramesh M.A."/>
            <person name="Rehmeyer C.J."/>
            <person name="Roe B.A."/>
            <person name="Shenoy N."/>
            <person name="Stanke M."/>
            <person name="Ter-Hovhannisyan V."/>
            <person name="Tunlid A."/>
            <person name="Velagapudi R."/>
            <person name="Vision T.J."/>
            <person name="Zeng Q."/>
            <person name="Zolan M.E."/>
            <person name="Pukkila P.J."/>
        </authorList>
    </citation>
    <scope>NUCLEOTIDE SEQUENCE [LARGE SCALE GENOMIC DNA]</scope>
    <source>
        <strain evidence="2">Okayama-7 / 130 / ATCC MYA-4618 / FGSC 9003</strain>
    </source>
</reference>